<accession>B9BLV6</accession>
<gene>
    <name evidence="1" type="ORF">BURMUCGD2_6064</name>
</gene>
<proteinExistence type="predicted"/>
<organism evidence="1 2">
    <name type="scientific">Burkholderia multivorans CGD2</name>
    <dbReference type="NCBI Taxonomy" id="513052"/>
    <lineage>
        <taxon>Bacteria</taxon>
        <taxon>Pseudomonadati</taxon>
        <taxon>Pseudomonadota</taxon>
        <taxon>Betaproteobacteria</taxon>
        <taxon>Burkholderiales</taxon>
        <taxon>Burkholderiaceae</taxon>
        <taxon>Burkholderia</taxon>
        <taxon>Burkholderia cepacia complex</taxon>
    </lineage>
</organism>
<protein>
    <submittedName>
        <fullName evidence="1">Uncharacterized protein</fullName>
    </submittedName>
</protein>
<evidence type="ECO:0000313" key="1">
    <source>
        <dbReference type="EMBL" id="EEE08923.1"/>
    </source>
</evidence>
<sequence>MPVGVTRLICAFFTATCCSMRDMTSSSQLDTFEIQNLCFSANDLVMIDSHSKGFR</sequence>
<evidence type="ECO:0000313" key="2">
    <source>
        <dbReference type="Proteomes" id="UP000004535"/>
    </source>
</evidence>
<comment type="caution">
    <text evidence="1">The sequence shown here is derived from an EMBL/GenBank/DDBJ whole genome shotgun (WGS) entry which is preliminary data.</text>
</comment>
<name>B9BLV6_9BURK</name>
<reference evidence="1 2" key="1">
    <citation type="journal article" date="2012" name="J. Bacteriol.">
        <title>Draft Genome Sequence Determination for Cystic Fibrosis and Chronic Granulomatous Disease Burkholderia multivorans Isolates.</title>
        <authorList>
            <person name="Varga J.J."/>
            <person name="Losada L."/>
            <person name="Zelazny A.M."/>
            <person name="Brinkac L."/>
            <person name="Harkins D."/>
            <person name="Radune D."/>
            <person name="Hostetler J."/>
            <person name="Sampaio E.P."/>
            <person name="Ronning C.M."/>
            <person name="Nierman W.C."/>
            <person name="Greenberg D.E."/>
            <person name="Holland S.M."/>
            <person name="Goldberg J.B."/>
        </authorList>
    </citation>
    <scope>NUCLEOTIDE SEQUENCE [LARGE SCALE GENOMIC DNA]</scope>
    <source>
        <strain evidence="1 2">CGD2</strain>
    </source>
</reference>
<dbReference type="EMBL" id="ACFC01000002">
    <property type="protein sequence ID" value="EEE08923.1"/>
    <property type="molecule type" value="Genomic_DNA"/>
</dbReference>
<dbReference type="Proteomes" id="UP000004535">
    <property type="component" value="Unassembled WGS sequence"/>
</dbReference>
<dbReference type="AlphaFoldDB" id="B9BLV6"/>